<dbReference type="PATRIC" id="fig|1121305.3.peg.678"/>
<protein>
    <submittedName>
        <fullName evidence="2">Group II intron, maturase-specific domain</fullName>
    </submittedName>
</protein>
<reference evidence="2 3" key="1">
    <citation type="submission" date="2016-02" db="EMBL/GenBank/DDBJ databases">
        <title>Genome sequence of Clostridium colicanis DSM 13634.</title>
        <authorList>
            <person name="Poehlein A."/>
            <person name="Daniel R."/>
        </authorList>
    </citation>
    <scope>NUCLEOTIDE SEQUENCE [LARGE SCALE GENOMIC DNA]</scope>
    <source>
        <strain evidence="2 3">DSM 13634</strain>
    </source>
</reference>
<evidence type="ECO:0000259" key="1">
    <source>
        <dbReference type="Pfam" id="PF08388"/>
    </source>
</evidence>
<organism evidence="2 3">
    <name type="scientific">Clostridium colicanis DSM 13634</name>
    <dbReference type="NCBI Taxonomy" id="1121305"/>
    <lineage>
        <taxon>Bacteria</taxon>
        <taxon>Bacillati</taxon>
        <taxon>Bacillota</taxon>
        <taxon>Clostridia</taxon>
        <taxon>Eubacteriales</taxon>
        <taxon>Clostridiaceae</taxon>
        <taxon>Clostridium</taxon>
    </lineage>
</organism>
<sequence>MILCKRLSHAEEALSVVKRIIGKLELTLHREKTRLVDMYFGKNSFDFLGFNNRFQRFRNKSWKWYWILQQVQSKKAMKKMRANIKEVFASPSKLLLSMEEMVKMLNSKIIGMRNYYGRRFARQRLNAEGRRISESRMRENCMYGLMRMRW</sequence>
<feature type="domain" description="Group II intron maturase-specific" evidence="1">
    <location>
        <begin position="77"/>
        <end position="124"/>
    </location>
</feature>
<evidence type="ECO:0000313" key="2">
    <source>
        <dbReference type="EMBL" id="KYH30033.1"/>
    </source>
</evidence>
<proteinExistence type="predicted"/>
<accession>A0A151AR21</accession>
<dbReference type="InterPro" id="IPR013597">
    <property type="entry name" value="Mat_intron_G2"/>
</dbReference>
<name>A0A151AR21_9CLOT</name>
<dbReference type="AlphaFoldDB" id="A0A151AR21"/>
<keyword evidence="3" id="KW-1185">Reference proteome</keyword>
<dbReference type="Pfam" id="PF08388">
    <property type="entry name" value="GIIM"/>
    <property type="match status" value="1"/>
</dbReference>
<dbReference type="EMBL" id="LTBB01000002">
    <property type="protein sequence ID" value="KYH30033.1"/>
    <property type="molecule type" value="Genomic_DNA"/>
</dbReference>
<dbReference type="STRING" id="1121305.CLCOL_06710"/>
<dbReference type="Proteomes" id="UP000075374">
    <property type="component" value="Unassembled WGS sequence"/>
</dbReference>
<evidence type="ECO:0000313" key="3">
    <source>
        <dbReference type="Proteomes" id="UP000075374"/>
    </source>
</evidence>
<gene>
    <name evidence="2" type="ORF">CLCOL_06710</name>
</gene>
<comment type="caution">
    <text evidence="2">The sequence shown here is derived from an EMBL/GenBank/DDBJ whole genome shotgun (WGS) entry which is preliminary data.</text>
</comment>